<name>A0A067CNK3_SAPPC</name>
<organism evidence="2 3">
    <name type="scientific">Saprolegnia parasitica (strain CBS 223.65)</name>
    <dbReference type="NCBI Taxonomy" id="695850"/>
    <lineage>
        <taxon>Eukaryota</taxon>
        <taxon>Sar</taxon>
        <taxon>Stramenopiles</taxon>
        <taxon>Oomycota</taxon>
        <taxon>Saprolegniomycetes</taxon>
        <taxon>Saprolegniales</taxon>
        <taxon>Saprolegniaceae</taxon>
        <taxon>Saprolegnia</taxon>
    </lineage>
</organism>
<dbReference type="Gene3D" id="3.90.550.10">
    <property type="entry name" value="Spore Coat Polysaccharide Biosynthesis Protein SpsA, Chain A"/>
    <property type="match status" value="1"/>
</dbReference>
<dbReference type="Proteomes" id="UP000030745">
    <property type="component" value="Unassembled WGS sequence"/>
</dbReference>
<dbReference type="InterPro" id="IPR029044">
    <property type="entry name" value="Nucleotide-diphossugar_trans"/>
</dbReference>
<dbReference type="STRING" id="695850.A0A067CNK3"/>
<dbReference type="EMBL" id="KK583195">
    <property type="protein sequence ID" value="KDO32254.1"/>
    <property type="molecule type" value="Genomic_DNA"/>
</dbReference>
<dbReference type="InterPro" id="IPR050587">
    <property type="entry name" value="GNT1/Glycosyltrans_8"/>
</dbReference>
<dbReference type="OrthoDB" id="72977at2759"/>
<evidence type="ECO:0000256" key="1">
    <source>
        <dbReference type="SAM" id="SignalP"/>
    </source>
</evidence>
<dbReference type="GeneID" id="24125273"/>
<keyword evidence="3" id="KW-1185">Reference proteome</keyword>
<dbReference type="OMA" id="NDITACN"/>
<accession>A0A067CNK3</accession>
<dbReference type="SUPFAM" id="SSF53448">
    <property type="entry name" value="Nucleotide-diphospho-sugar transferases"/>
    <property type="match status" value="1"/>
</dbReference>
<dbReference type="KEGG" id="spar:SPRG_02734"/>
<dbReference type="RefSeq" id="XP_012196711.1">
    <property type="nucleotide sequence ID" value="XM_012341321.1"/>
</dbReference>
<feature type="chain" id="PRO_5001634709" description="Nucleotide-diphospho-sugar transferase domain-containing protein" evidence="1">
    <location>
        <begin position="19"/>
        <end position="314"/>
    </location>
</feature>
<dbReference type="VEuPathDB" id="FungiDB:SPRG_02734"/>
<gene>
    <name evidence="2" type="ORF">SPRG_02734</name>
</gene>
<evidence type="ECO:0008006" key="4">
    <source>
        <dbReference type="Google" id="ProtNLM"/>
    </source>
</evidence>
<sequence>MAMTRSVALLLALTVVLCVGTLMLHVHLSGLGVVVPVHSHHNATTTPSRSTTLPSARLAYMLYATNDITACNALIMAKNIRRLGTPAHIDIVVLATTTIASSTHAALAANGLVVVPVEPWMQPNAPHDTWSASLTKLRIFQERGYDRVVYLDSDSWLERNLDHLFALSEAVFWAPRAYYQSNQPFVGSTLLVLTPSNALFEQLEAGIAAHPNDEWYDMDALNLVWKDLYGMLPSHYVILNAHINSNDTFGFQSADERRAMTYVHHFSEMTNGRYGKPWTRGRVRDEINPAWHPHFYELFDLYWAAHDKFCTWMR</sequence>
<protein>
    <recommendedName>
        <fullName evidence="4">Nucleotide-diphospho-sugar transferase domain-containing protein</fullName>
    </recommendedName>
</protein>
<evidence type="ECO:0000313" key="3">
    <source>
        <dbReference type="Proteomes" id="UP000030745"/>
    </source>
</evidence>
<reference evidence="2 3" key="1">
    <citation type="journal article" date="2013" name="PLoS Genet.">
        <title>Distinctive expansion of potential virulence genes in the genome of the oomycete fish pathogen Saprolegnia parasitica.</title>
        <authorList>
            <person name="Jiang R.H."/>
            <person name="de Bruijn I."/>
            <person name="Haas B.J."/>
            <person name="Belmonte R."/>
            <person name="Lobach L."/>
            <person name="Christie J."/>
            <person name="van den Ackerveken G."/>
            <person name="Bottin A."/>
            <person name="Bulone V."/>
            <person name="Diaz-Moreno S.M."/>
            <person name="Dumas B."/>
            <person name="Fan L."/>
            <person name="Gaulin E."/>
            <person name="Govers F."/>
            <person name="Grenville-Briggs L.J."/>
            <person name="Horner N.R."/>
            <person name="Levin J.Z."/>
            <person name="Mammella M."/>
            <person name="Meijer H.J."/>
            <person name="Morris P."/>
            <person name="Nusbaum C."/>
            <person name="Oome S."/>
            <person name="Phillips A.J."/>
            <person name="van Rooyen D."/>
            <person name="Rzeszutek E."/>
            <person name="Saraiva M."/>
            <person name="Secombes C.J."/>
            <person name="Seidl M.F."/>
            <person name="Snel B."/>
            <person name="Stassen J.H."/>
            <person name="Sykes S."/>
            <person name="Tripathy S."/>
            <person name="van den Berg H."/>
            <person name="Vega-Arreguin J.C."/>
            <person name="Wawra S."/>
            <person name="Young S.K."/>
            <person name="Zeng Q."/>
            <person name="Dieguez-Uribeondo J."/>
            <person name="Russ C."/>
            <person name="Tyler B.M."/>
            <person name="van West P."/>
        </authorList>
    </citation>
    <scope>NUCLEOTIDE SEQUENCE [LARGE SCALE GENOMIC DNA]</scope>
    <source>
        <strain evidence="2 3">CBS 223.65</strain>
    </source>
</reference>
<dbReference type="PANTHER" id="PTHR11183">
    <property type="entry name" value="GLYCOGENIN SUBFAMILY MEMBER"/>
    <property type="match status" value="1"/>
</dbReference>
<dbReference type="AlphaFoldDB" id="A0A067CNK3"/>
<evidence type="ECO:0000313" key="2">
    <source>
        <dbReference type="EMBL" id="KDO32254.1"/>
    </source>
</evidence>
<keyword evidence="1" id="KW-0732">Signal</keyword>
<proteinExistence type="predicted"/>
<feature type="signal peptide" evidence="1">
    <location>
        <begin position="1"/>
        <end position="18"/>
    </location>
</feature>